<evidence type="ECO:0000256" key="3">
    <source>
        <dbReference type="ARBA" id="ARBA00012755"/>
    </source>
</evidence>
<dbReference type="InterPro" id="IPR041233">
    <property type="entry name" value="Melibiase_C"/>
</dbReference>
<evidence type="ECO:0000256" key="4">
    <source>
        <dbReference type="ARBA" id="ARBA00022729"/>
    </source>
</evidence>
<name>A0A7S2XLV8_9STRA</name>
<comment type="catalytic activity">
    <reaction evidence="1 7">
        <text>Hydrolysis of terminal, non-reducing alpha-D-galactose residues in alpha-D-galactosides, including galactose oligosaccharides, galactomannans and galactolipids.</text>
        <dbReference type="EC" id="3.2.1.22"/>
    </reaction>
</comment>
<dbReference type="GO" id="GO:0004557">
    <property type="term" value="F:alpha-galactosidase activity"/>
    <property type="evidence" value="ECO:0007669"/>
    <property type="project" value="UniProtKB-EC"/>
</dbReference>
<dbReference type="Pfam" id="PF17801">
    <property type="entry name" value="Melibiase_C"/>
    <property type="match status" value="1"/>
</dbReference>
<dbReference type="EC" id="3.2.1.22" evidence="3 7"/>
<dbReference type="AlphaFoldDB" id="A0A7S2XLV8"/>
<dbReference type="SUPFAM" id="SSF51445">
    <property type="entry name" value="(Trans)glycosidases"/>
    <property type="match status" value="1"/>
</dbReference>
<sequence>MSLGYCMHSGAYLMMKQSMCFGGVLFLILVVIGKADDNGLALTPPLGWRSWNLFGDHVNQTLLEGTMDTMVRRTFLDHDTNEPISLCDIGYCDVGLDDNWQACHSPEAASDMHYHDTHGRPIINYDRFPNLTAMVNHAHSLNLTAGWYGNNCICRDTCRNERECELQMRGDAQALVDYGFDGWKLDGCGGEVDLVKVHQILRELSPQKPILVENCHWGSVVPYRPDPSQNTAEKSCPWNFYRSSVDIEPSYGSILNNLQSMTELYQKNLSYPGCWAYPDMLMVGCSHELTFAEERTHFGAWAIVSSPLILSHDVNDHAVSERIWPLIANKEVLRVNQAYYGDSGGPYHISHSMITLYENLDMAKSSSDNINLSSNQVPSYRYLSKTLGGGQVAVLLINSAPVVQTLQALFEDIQQLQCNVCHVRDIWNHADLGVFSTSWSVAVDPHDAAFIIVQPVSSQSSLRSHVPSMD</sequence>
<evidence type="ECO:0000256" key="1">
    <source>
        <dbReference type="ARBA" id="ARBA00001255"/>
    </source>
</evidence>
<dbReference type="InterPro" id="IPR013785">
    <property type="entry name" value="Aldolase_TIM"/>
</dbReference>
<keyword evidence="6 7" id="KW-0326">Glycosidase</keyword>
<dbReference type="PANTHER" id="PTHR11452:SF33">
    <property type="entry name" value="ALPHA-GALACTOSIDASE 2"/>
    <property type="match status" value="1"/>
</dbReference>
<keyword evidence="5 7" id="KW-0378">Hydrolase</keyword>
<dbReference type="PRINTS" id="PR00740">
    <property type="entry name" value="GLHYDRLASE27"/>
</dbReference>
<proteinExistence type="inferred from homology"/>
<accession>A0A7S2XLV8</accession>
<comment type="similarity">
    <text evidence="2 7">Belongs to the glycosyl hydrolase 27 family.</text>
</comment>
<evidence type="ECO:0000256" key="7">
    <source>
        <dbReference type="RuleBase" id="RU361168"/>
    </source>
</evidence>
<protein>
    <recommendedName>
        <fullName evidence="3 7">Alpha-galactosidase</fullName>
        <ecNumber evidence="3 7">3.2.1.22</ecNumber>
    </recommendedName>
    <alternativeName>
        <fullName evidence="7">Melibiase</fullName>
    </alternativeName>
</protein>
<dbReference type="SUPFAM" id="SSF51011">
    <property type="entry name" value="Glycosyl hydrolase domain"/>
    <property type="match status" value="1"/>
</dbReference>
<gene>
    <name evidence="9" type="ORF">ASEP1449_LOCUS1861</name>
</gene>
<keyword evidence="7" id="KW-1015">Disulfide bond</keyword>
<dbReference type="EMBL" id="HBHQ01002869">
    <property type="protein sequence ID" value="CAD9810038.1"/>
    <property type="molecule type" value="Transcribed_RNA"/>
</dbReference>
<organism evidence="9">
    <name type="scientific">Attheya septentrionalis</name>
    <dbReference type="NCBI Taxonomy" id="420275"/>
    <lineage>
        <taxon>Eukaryota</taxon>
        <taxon>Sar</taxon>
        <taxon>Stramenopiles</taxon>
        <taxon>Ochrophyta</taxon>
        <taxon>Bacillariophyta</taxon>
        <taxon>Coscinodiscophyceae</taxon>
        <taxon>Chaetocerotophycidae</taxon>
        <taxon>Chaetocerotales</taxon>
        <taxon>Attheyaceae</taxon>
        <taxon>Attheya</taxon>
    </lineage>
</organism>
<dbReference type="Gene3D" id="2.60.40.1180">
    <property type="entry name" value="Golgi alpha-mannosidase II"/>
    <property type="match status" value="1"/>
</dbReference>
<evidence type="ECO:0000313" key="9">
    <source>
        <dbReference type="EMBL" id="CAD9810038.1"/>
    </source>
</evidence>
<dbReference type="CDD" id="cd14792">
    <property type="entry name" value="GH27"/>
    <property type="match status" value="1"/>
</dbReference>
<dbReference type="InterPro" id="IPR017853">
    <property type="entry name" value="GH"/>
</dbReference>
<dbReference type="Pfam" id="PF16499">
    <property type="entry name" value="Melibiase_2"/>
    <property type="match status" value="1"/>
</dbReference>
<dbReference type="InterPro" id="IPR013780">
    <property type="entry name" value="Glyco_hydro_b"/>
</dbReference>
<evidence type="ECO:0000259" key="8">
    <source>
        <dbReference type="Pfam" id="PF17801"/>
    </source>
</evidence>
<reference evidence="9" key="1">
    <citation type="submission" date="2021-01" db="EMBL/GenBank/DDBJ databases">
        <authorList>
            <person name="Corre E."/>
            <person name="Pelletier E."/>
            <person name="Niang G."/>
            <person name="Scheremetjew M."/>
            <person name="Finn R."/>
            <person name="Kale V."/>
            <person name="Holt S."/>
            <person name="Cochrane G."/>
            <person name="Meng A."/>
            <person name="Brown T."/>
            <person name="Cohen L."/>
        </authorList>
    </citation>
    <scope>NUCLEOTIDE SEQUENCE</scope>
    <source>
        <strain evidence="9">CCMP2084</strain>
    </source>
</reference>
<dbReference type="PANTHER" id="PTHR11452">
    <property type="entry name" value="ALPHA-GALACTOSIDASE/ALPHA-N-ACETYLGALACTOSAMINIDASE"/>
    <property type="match status" value="1"/>
</dbReference>
<dbReference type="InterPro" id="IPR002241">
    <property type="entry name" value="Glyco_hydro_27"/>
</dbReference>
<evidence type="ECO:0000256" key="2">
    <source>
        <dbReference type="ARBA" id="ARBA00009743"/>
    </source>
</evidence>
<dbReference type="Gene3D" id="3.20.20.70">
    <property type="entry name" value="Aldolase class I"/>
    <property type="match status" value="1"/>
</dbReference>
<feature type="domain" description="Alpha galactosidase C-terminal" evidence="8">
    <location>
        <begin position="380"/>
        <end position="451"/>
    </location>
</feature>
<evidence type="ECO:0000256" key="6">
    <source>
        <dbReference type="ARBA" id="ARBA00023295"/>
    </source>
</evidence>
<dbReference type="GO" id="GO:0005975">
    <property type="term" value="P:carbohydrate metabolic process"/>
    <property type="evidence" value="ECO:0007669"/>
    <property type="project" value="InterPro"/>
</dbReference>
<evidence type="ECO:0000256" key="5">
    <source>
        <dbReference type="ARBA" id="ARBA00022801"/>
    </source>
</evidence>
<keyword evidence="4" id="KW-0732">Signal</keyword>